<dbReference type="InterPro" id="IPR043502">
    <property type="entry name" value="DNA/RNA_pol_sf"/>
</dbReference>
<feature type="domain" description="Reverse transcriptase" evidence="1">
    <location>
        <begin position="502"/>
        <end position="770"/>
    </location>
</feature>
<protein>
    <recommendedName>
        <fullName evidence="1">Reverse transcriptase domain-containing protein</fullName>
    </recommendedName>
</protein>
<dbReference type="Proteomes" id="UP000813463">
    <property type="component" value="Chromosome 3"/>
</dbReference>
<evidence type="ECO:0000259" key="1">
    <source>
        <dbReference type="PROSITE" id="PS50878"/>
    </source>
</evidence>
<sequence>MYLTKEEVVGVQIQAKYWNPNLGQRQIFTYLTPIQVEDIPLTGKPQFWKDWEGHWVHHPLDPINPFRKNFSLQRPDLNMKVCMWNVRGACRDLFLSHAKEIIGSHHPDIFIFLETKSDGSRGREEALVSGLHAPSSSGARHKYWRGMQGDLPPPTTPWLVLGDLNEITAQSEKKGGRAFKPAQCTDLVNFMDDAGLVDIGYNGCPYTWTNARQGAALIQERLDRALVNSVWLNSFPFTKVHHLPRTYSDHAPILISLTNPNHSGNYPFRCKEVWLNHPNFHSYFVNNWKPPTEDFLQGRDKFLRTVHSWSYNIFGNLRNQKRNILARINGIQISLSKHYSQFLVNLEARLLEDLNDIYKKERIIWAQKAGINWRKFGDYNTKYFHTLAKIKKAQGKILTLQNNLGDWITDQQSLRNLATTYFVNLFTTTHFSSLLNSSTIGNIGLDDSEKSMFLARVTLDEVRLNLFNMDPTKSPGPDGIQPIFFQRFWSDMNISLSTFCASCFESGKIPAEINYSYIALIPKIQGPSSITEFRPIGLCNTIYKLITKIISSRLKQVLHRIVSPLQSSFIQGRGIEDNVILVKEMAHVFHKAKKRNKIMALKLDISKAYDSLEWDFIRDTLLHFNFPHKTISLIMSCITSSSISILWNGEICDKFYPTRGIRQGDPLSSYIFVLCLDRLSTMIEEQVHLGLWNPIPISKNIKLSHVFYADDVFLFSTASARNLCNIMETLEDFGHRSGLRISMQKSTIIFPNTMHHSIRQEIADPYGLRISTCFGKYLGIDIRPNKLKISNYLQLLDKSTNKVKGWQAKLLNMAGRCTLVKSVLNSFPVYVMQTNILPISIVNKIEKCSRKFLWNKTERNRYMTRISWEKVTNSIDNGGLGIRRLKEWNLSFMAKLGWSILTRPDKLWVQVFKEKYIKKSNFLDCIPNSNQSPLWRDILKGRPILKKGLIINIGNGKSTSLWFHHWIGDGPLYTLKDVKIPDSKAHWYVNRIIRGGKWYLEDIIHLIPNQIKNLILAYPLSTNDKEEDFIRWQYSKNGAFTIKSAYYIQLNGSLRSVDNGQSFWRSIWKIKVPYKYRMLIWNCAHEILPVAQGLNRVIHQISSICSRCLSDQESHIHLFRDCAQSSILWSFIFQRIWNTENFNLSSFYNLQWKQWITFNLLCSMRWKVLFSVAIWHIWISRNNAIFNLQMKHCFSLYNSFFVDWKSTNFILQGKDVKQNQVAGNFAFKWLPPKPDFLKLNVDGAWKSMTEAGGGGVFRRPNGSWFVGFSCKFNVSSPLAAELYALREGLIIAKDLSMDKLEVETDAVQLKLMLEKMDENSYHELSPVLKEVANMLSQNWIITFNHIPRFCNKVAHDLAAHSLVMAVGHKLHYIIPACAKEHYFKEFELTNLDYAEFVRGEAGIGTTGATQVTPAVPTTSSAAQIVFGSIVTDIKQAADIARGKQQFAQDKGKGKMFEPFVVGGSTVSNPIEIVELEDGEVANN</sequence>
<evidence type="ECO:0000313" key="2">
    <source>
        <dbReference type="Proteomes" id="UP000813463"/>
    </source>
</evidence>
<dbReference type="PANTHER" id="PTHR33116">
    <property type="entry name" value="REVERSE TRANSCRIPTASE ZINC-BINDING DOMAIN-CONTAINING PROTEIN-RELATED-RELATED"/>
    <property type="match status" value="1"/>
</dbReference>
<dbReference type="Pfam" id="PF03372">
    <property type="entry name" value="Exo_endo_phos"/>
    <property type="match status" value="1"/>
</dbReference>
<dbReference type="InterPro" id="IPR005135">
    <property type="entry name" value="Endo/exonuclease/phosphatase"/>
</dbReference>
<dbReference type="Gene3D" id="3.30.420.10">
    <property type="entry name" value="Ribonuclease H-like superfamily/Ribonuclease H"/>
    <property type="match status" value="1"/>
</dbReference>
<gene>
    <name evidence="3" type="primary">LOC130469733</name>
</gene>
<evidence type="ECO:0000313" key="3">
    <source>
        <dbReference type="RefSeq" id="XP_056695163.1"/>
    </source>
</evidence>
<dbReference type="InterPro" id="IPR044730">
    <property type="entry name" value="RNase_H-like_dom_plant"/>
</dbReference>
<dbReference type="InterPro" id="IPR036397">
    <property type="entry name" value="RNaseH_sf"/>
</dbReference>
<accession>A0ABM3RHR8</accession>
<reference evidence="3" key="2">
    <citation type="submission" date="2025-08" db="UniProtKB">
        <authorList>
            <consortium name="RefSeq"/>
        </authorList>
    </citation>
    <scope>IDENTIFICATION</scope>
    <source>
        <tissue evidence="3">Leaf</tissue>
    </source>
</reference>
<dbReference type="RefSeq" id="XP_056695163.1">
    <property type="nucleotide sequence ID" value="XM_056839185.1"/>
</dbReference>
<dbReference type="PANTHER" id="PTHR33116:SF84">
    <property type="entry name" value="RNA-DIRECTED DNA POLYMERASE"/>
    <property type="match status" value="1"/>
</dbReference>
<dbReference type="SUPFAM" id="SSF53098">
    <property type="entry name" value="Ribonuclease H-like"/>
    <property type="match status" value="1"/>
</dbReference>
<name>A0ABM3RHR8_SPIOL</name>
<keyword evidence="2" id="KW-1185">Reference proteome</keyword>
<dbReference type="InterPro" id="IPR002156">
    <property type="entry name" value="RNaseH_domain"/>
</dbReference>
<dbReference type="GeneID" id="130469733"/>
<dbReference type="Gene3D" id="3.60.10.10">
    <property type="entry name" value="Endonuclease/exonuclease/phosphatase"/>
    <property type="match status" value="1"/>
</dbReference>
<dbReference type="CDD" id="cd01650">
    <property type="entry name" value="RT_nLTR_like"/>
    <property type="match status" value="1"/>
</dbReference>
<dbReference type="Pfam" id="PF13966">
    <property type="entry name" value="zf-RVT"/>
    <property type="match status" value="1"/>
</dbReference>
<dbReference type="Pfam" id="PF13456">
    <property type="entry name" value="RVT_3"/>
    <property type="match status" value="1"/>
</dbReference>
<dbReference type="InterPro" id="IPR012337">
    <property type="entry name" value="RNaseH-like_sf"/>
</dbReference>
<reference evidence="2" key="1">
    <citation type="journal article" date="2021" name="Nat. Commun.">
        <title>Genomic analyses provide insights into spinach domestication and the genetic basis of agronomic traits.</title>
        <authorList>
            <person name="Cai X."/>
            <person name="Sun X."/>
            <person name="Xu C."/>
            <person name="Sun H."/>
            <person name="Wang X."/>
            <person name="Ge C."/>
            <person name="Zhang Z."/>
            <person name="Wang Q."/>
            <person name="Fei Z."/>
            <person name="Jiao C."/>
            <person name="Wang Q."/>
        </authorList>
    </citation>
    <scope>NUCLEOTIDE SEQUENCE [LARGE SCALE GENOMIC DNA]</scope>
    <source>
        <strain evidence="2">cv. Varoflay</strain>
    </source>
</reference>
<proteinExistence type="predicted"/>
<dbReference type="Pfam" id="PF00078">
    <property type="entry name" value="RVT_1"/>
    <property type="match status" value="1"/>
</dbReference>
<dbReference type="PROSITE" id="PS50878">
    <property type="entry name" value="RT_POL"/>
    <property type="match status" value="1"/>
</dbReference>
<dbReference type="InterPro" id="IPR036691">
    <property type="entry name" value="Endo/exonu/phosph_ase_sf"/>
</dbReference>
<organism evidence="2 3">
    <name type="scientific">Spinacia oleracea</name>
    <name type="common">Spinach</name>
    <dbReference type="NCBI Taxonomy" id="3562"/>
    <lineage>
        <taxon>Eukaryota</taxon>
        <taxon>Viridiplantae</taxon>
        <taxon>Streptophyta</taxon>
        <taxon>Embryophyta</taxon>
        <taxon>Tracheophyta</taxon>
        <taxon>Spermatophyta</taxon>
        <taxon>Magnoliopsida</taxon>
        <taxon>eudicotyledons</taxon>
        <taxon>Gunneridae</taxon>
        <taxon>Pentapetalae</taxon>
        <taxon>Caryophyllales</taxon>
        <taxon>Chenopodiaceae</taxon>
        <taxon>Chenopodioideae</taxon>
        <taxon>Anserineae</taxon>
        <taxon>Spinacia</taxon>
    </lineage>
</organism>
<dbReference type="SUPFAM" id="SSF56672">
    <property type="entry name" value="DNA/RNA polymerases"/>
    <property type="match status" value="1"/>
</dbReference>
<dbReference type="InterPro" id="IPR026960">
    <property type="entry name" value="RVT-Znf"/>
</dbReference>
<dbReference type="SUPFAM" id="SSF56219">
    <property type="entry name" value="DNase I-like"/>
    <property type="match status" value="1"/>
</dbReference>
<dbReference type="InterPro" id="IPR000477">
    <property type="entry name" value="RT_dom"/>
</dbReference>
<dbReference type="CDD" id="cd06222">
    <property type="entry name" value="RNase_H_like"/>
    <property type="match status" value="1"/>
</dbReference>